<dbReference type="Gene3D" id="3.90.420.10">
    <property type="entry name" value="Oxidoreductase, molybdopterin-binding domain"/>
    <property type="match status" value="1"/>
</dbReference>
<dbReference type="AlphaFoldDB" id="D6GVE3"/>
<feature type="domain" description="Oxidoreductase molybdopterin-binding" evidence="1">
    <location>
        <begin position="29"/>
        <end position="170"/>
    </location>
</feature>
<dbReference type="SUPFAM" id="SSF56524">
    <property type="entry name" value="Oxidoreductase molybdopterin-binding domain"/>
    <property type="match status" value="1"/>
</dbReference>
<dbReference type="InterPro" id="IPR036374">
    <property type="entry name" value="OxRdtase_Mopterin-bd_sf"/>
</dbReference>
<dbReference type="EMBL" id="GG745553">
    <property type="protein sequence ID" value="EFD92781.1"/>
    <property type="molecule type" value="Genomic_DNA"/>
</dbReference>
<proteinExistence type="predicted"/>
<organism evidence="2 3">
    <name type="scientific">Candidatus Parvarchaeum acidophilus ARMAN-5</name>
    <dbReference type="NCBI Taxonomy" id="662762"/>
    <lineage>
        <taxon>Archaea</taxon>
        <taxon>Candidatus Parvarchaeota</taxon>
        <taxon>Candidatus Parvarchaeum</taxon>
    </lineage>
</organism>
<dbReference type="Proteomes" id="UP000009376">
    <property type="component" value="Unassembled WGS sequence"/>
</dbReference>
<name>D6GVE3_PARA5</name>
<accession>D6GVE3</accession>
<dbReference type="PANTHER" id="PTHR43032:SF4">
    <property type="entry name" value="OXIDOREDUCTASE MOLYBDOPTERIN-BINDING DOMAIN-CONTAINING PROTEIN"/>
    <property type="match status" value="1"/>
</dbReference>
<gene>
    <name evidence="2" type="ORF">BJBARM5_0455</name>
</gene>
<dbReference type="InterPro" id="IPR000572">
    <property type="entry name" value="OxRdtase_Mopterin-bd_dom"/>
</dbReference>
<evidence type="ECO:0000313" key="2">
    <source>
        <dbReference type="EMBL" id="EFD92781.1"/>
    </source>
</evidence>
<dbReference type="PANTHER" id="PTHR43032">
    <property type="entry name" value="PROTEIN-METHIONINE-SULFOXIDE REDUCTASE"/>
    <property type="match status" value="1"/>
</dbReference>
<protein>
    <submittedName>
        <fullName evidence="2">Oxidoreductase molybdopterin binding</fullName>
    </submittedName>
</protein>
<evidence type="ECO:0000313" key="3">
    <source>
        <dbReference type="Proteomes" id="UP000009376"/>
    </source>
</evidence>
<reference evidence="2 3" key="1">
    <citation type="journal article" date="2010" name="Proc. Natl. Acad. Sci. U.S.A.">
        <title>Enigmatic, ultrasmall, uncultivated Archaea.</title>
        <authorList>
            <person name="Baker B.J."/>
            <person name="Comolli L.R."/>
            <person name="Dick G.J."/>
            <person name="Hauser L.J."/>
            <person name="Hyatt D."/>
            <person name="Dill B.D."/>
            <person name="Land M.L."/>
            <person name="Verberkmoes N.C."/>
            <person name="Hettich R.L."/>
            <person name="Banfield J.F."/>
        </authorList>
    </citation>
    <scope>NUCLEOTIDE SEQUENCE [LARGE SCALE GENOMIC DNA]</scope>
</reference>
<dbReference type="Pfam" id="PF00174">
    <property type="entry name" value="Oxidored_molyb"/>
    <property type="match status" value="1"/>
</dbReference>
<evidence type="ECO:0000259" key="1">
    <source>
        <dbReference type="Pfam" id="PF00174"/>
    </source>
</evidence>
<sequence length="202" mass="23641">MLKDTPLAKGQFYIKDFIKYDALNGNALDLDMDKWRLEVDGLVERKISLSYKELDKMESIKYNKDFNCVTKWSVKDVSWEGPSIKKLLDMAGLKKGAKFAVFYCEDGYSTPVYLEDISNDSIIALKVNGKPLKKEQGFPARPYIPALYGWKSAKWLKLIFITDSYKDGYWEKYGYHNRGRWSEQERFESDIWKRIRKTVIGV</sequence>